<dbReference type="Gene3D" id="1.10.645.10">
    <property type="entry name" value="Cytochrome-c3 Hydrogenase, chain B"/>
    <property type="match status" value="1"/>
</dbReference>
<comment type="caution">
    <text evidence="3">The sequence shown here is derived from an EMBL/GenBank/DDBJ whole genome shotgun (WGS) entry which is preliminary data.</text>
</comment>
<dbReference type="SUPFAM" id="SSF56762">
    <property type="entry name" value="HydB/Nqo4-like"/>
    <property type="match status" value="1"/>
</dbReference>
<dbReference type="AlphaFoldDB" id="A0AAW0FUX3"/>
<protein>
    <recommendedName>
        <fullName evidence="2">NADH-quinone oxidoreductase subunit D domain-containing protein</fullName>
    </recommendedName>
</protein>
<organism evidence="3 4">
    <name type="scientific">Cerrena zonata</name>
    <dbReference type="NCBI Taxonomy" id="2478898"/>
    <lineage>
        <taxon>Eukaryota</taxon>
        <taxon>Fungi</taxon>
        <taxon>Dikarya</taxon>
        <taxon>Basidiomycota</taxon>
        <taxon>Agaricomycotina</taxon>
        <taxon>Agaricomycetes</taxon>
        <taxon>Polyporales</taxon>
        <taxon>Cerrenaceae</taxon>
        <taxon>Cerrena</taxon>
    </lineage>
</organism>
<dbReference type="GO" id="GO:0006120">
    <property type="term" value="P:mitochondrial electron transport, NADH to ubiquinone"/>
    <property type="evidence" value="ECO:0007669"/>
    <property type="project" value="TreeGrafter"/>
</dbReference>
<proteinExistence type="inferred from homology"/>
<dbReference type="PANTHER" id="PTHR11993:SF10">
    <property type="entry name" value="NADH DEHYDROGENASE [UBIQUINONE] IRON-SULFUR PROTEIN 2, MITOCHONDRIAL"/>
    <property type="match status" value="1"/>
</dbReference>
<dbReference type="GO" id="GO:0048038">
    <property type="term" value="F:quinone binding"/>
    <property type="evidence" value="ECO:0007669"/>
    <property type="project" value="InterPro"/>
</dbReference>
<comment type="similarity">
    <text evidence="1">Belongs to the complex I 49 kDa subunit family.</text>
</comment>
<reference evidence="3 4" key="1">
    <citation type="submission" date="2022-09" db="EMBL/GenBank/DDBJ databases">
        <authorList>
            <person name="Palmer J.M."/>
        </authorList>
    </citation>
    <scope>NUCLEOTIDE SEQUENCE [LARGE SCALE GENOMIC DNA]</scope>
    <source>
        <strain evidence="3 4">DSM 7382</strain>
    </source>
</reference>
<name>A0AAW0FUX3_9APHY</name>
<dbReference type="Proteomes" id="UP001385951">
    <property type="component" value="Unassembled WGS sequence"/>
</dbReference>
<dbReference type="InterPro" id="IPR029014">
    <property type="entry name" value="NiFe-Hase_large"/>
</dbReference>
<gene>
    <name evidence="3" type="ORF">QCA50_015910</name>
</gene>
<dbReference type="PANTHER" id="PTHR11993">
    <property type="entry name" value="NADH-UBIQUINONE OXIDOREDUCTASE 49 KDA SUBUNIT"/>
    <property type="match status" value="1"/>
</dbReference>
<evidence type="ECO:0000256" key="1">
    <source>
        <dbReference type="ARBA" id="ARBA00005769"/>
    </source>
</evidence>
<feature type="domain" description="NADH-quinone oxidoreductase subunit D" evidence="2">
    <location>
        <begin position="2"/>
        <end position="130"/>
    </location>
</feature>
<sequence length="153" mass="17134">MDVGGLTPFLWGFEEREKLMEFYERVSGARLHSAYVRPGGVSQDLPVGLLDDIYMWATQFGDRIDEVEELVTDNRIWQARTKDVGVVTADDAMNYSLSGVMLRGSGIPFDIRKSQPYDAYDLVDFDVAVGYCVPEGETYTAIEAPKGEMAVYV</sequence>
<dbReference type="EMBL" id="JASBNA010000044">
    <property type="protein sequence ID" value="KAK7681072.1"/>
    <property type="molecule type" value="Genomic_DNA"/>
</dbReference>
<evidence type="ECO:0000313" key="3">
    <source>
        <dbReference type="EMBL" id="KAK7681072.1"/>
    </source>
</evidence>
<dbReference type="InterPro" id="IPR022885">
    <property type="entry name" value="NDH1_su_D/H"/>
</dbReference>
<evidence type="ECO:0000313" key="4">
    <source>
        <dbReference type="Proteomes" id="UP001385951"/>
    </source>
</evidence>
<evidence type="ECO:0000259" key="2">
    <source>
        <dbReference type="Pfam" id="PF00346"/>
    </source>
</evidence>
<keyword evidence="4" id="KW-1185">Reference proteome</keyword>
<dbReference type="InterPro" id="IPR001135">
    <property type="entry name" value="NADH_Q_OxRdtase_suD"/>
</dbReference>
<accession>A0AAW0FUX3</accession>
<feature type="non-terminal residue" evidence="3">
    <location>
        <position position="153"/>
    </location>
</feature>
<dbReference type="GO" id="GO:0016651">
    <property type="term" value="F:oxidoreductase activity, acting on NAD(P)H"/>
    <property type="evidence" value="ECO:0007669"/>
    <property type="project" value="InterPro"/>
</dbReference>
<dbReference type="GO" id="GO:0005739">
    <property type="term" value="C:mitochondrion"/>
    <property type="evidence" value="ECO:0007669"/>
    <property type="project" value="GOC"/>
</dbReference>
<dbReference type="GO" id="GO:0051287">
    <property type="term" value="F:NAD binding"/>
    <property type="evidence" value="ECO:0007669"/>
    <property type="project" value="InterPro"/>
</dbReference>
<dbReference type="Pfam" id="PF00346">
    <property type="entry name" value="Complex1_49kDa"/>
    <property type="match status" value="1"/>
</dbReference>